<evidence type="ECO:0000259" key="1">
    <source>
        <dbReference type="Pfam" id="PF01814"/>
    </source>
</evidence>
<dbReference type="Gene3D" id="1.20.120.520">
    <property type="entry name" value="nmb1532 protein domain like"/>
    <property type="match status" value="1"/>
</dbReference>
<proteinExistence type="predicted"/>
<evidence type="ECO:0000313" key="2">
    <source>
        <dbReference type="EMBL" id="WAX57509.1"/>
    </source>
</evidence>
<sequence length="223" mass="24932">MTIATAVAAGRPDTREMIVVHNTFRRGFGDLPGLIRGVAAGDSARAQVIAGFYAEIATSLHHHHTGEDELLWPKLLTRVDVDQAFVLRAEEQHERVADLLERGEPLATAFAGSGDARARERFAELADELNAALCEHMADEERYVLPLVERFITVAEWRELADRGRAGIPKDRLLIQVGWILDGLDAHERREFLSHLPLAARIAWRLVGKRQYGNEVARIYGGR</sequence>
<dbReference type="RefSeq" id="WP_269444050.1">
    <property type="nucleotide sequence ID" value="NZ_CP097463.1"/>
</dbReference>
<gene>
    <name evidence="2" type="ORF">M6B22_01775</name>
</gene>
<name>A0ABY7K299_9ACTN</name>
<protein>
    <submittedName>
        <fullName evidence="2">Hemerythrin domain-containing protein</fullName>
    </submittedName>
</protein>
<dbReference type="CDD" id="cd12108">
    <property type="entry name" value="Hr-like"/>
    <property type="match status" value="1"/>
</dbReference>
<organism evidence="2 3">
    <name type="scientific">Jatrophihabitans cynanchi</name>
    <dbReference type="NCBI Taxonomy" id="2944128"/>
    <lineage>
        <taxon>Bacteria</taxon>
        <taxon>Bacillati</taxon>
        <taxon>Actinomycetota</taxon>
        <taxon>Actinomycetes</taxon>
        <taxon>Jatrophihabitantales</taxon>
        <taxon>Jatrophihabitantaceae</taxon>
        <taxon>Jatrophihabitans</taxon>
    </lineage>
</organism>
<reference evidence="2" key="1">
    <citation type="submission" date="2022-05" db="EMBL/GenBank/DDBJ databases">
        <title>Jatrophihabitans sp. SB3-54 whole genome sequence.</title>
        <authorList>
            <person name="Suh M.K."/>
            <person name="Eom M.K."/>
            <person name="Kim J.S."/>
            <person name="Kim H.S."/>
            <person name="Do H.E."/>
            <person name="Shin Y.K."/>
            <person name="Lee J.-S."/>
        </authorList>
    </citation>
    <scope>NUCLEOTIDE SEQUENCE</scope>
    <source>
        <strain evidence="2">SB3-54</strain>
    </source>
</reference>
<evidence type="ECO:0000313" key="3">
    <source>
        <dbReference type="Proteomes" id="UP001164693"/>
    </source>
</evidence>
<dbReference type="InterPro" id="IPR012312">
    <property type="entry name" value="Hemerythrin-like"/>
</dbReference>
<accession>A0ABY7K299</accession>
<dbReference type="EMBL" id="CP097463">
    <property type="protein sequence ID" value="WAX57509.1"/>
    <property type="molecule type" value="Genomic_DNA"/>
</dbReference>
<dbReference type="Pfam" id="PF01814">
    <property type="entry name" value="Hemerythrin"/>
    <property type="match status" value="1"/>
</dbReference>
<feature type="domain" description="Hemerythrin-like" evidence="1">
    <location>
        <begin position="17"/>
        <end position="148"/>
    </location>
</feature>
<dbReference type="Proteomes" id="UP001164693">
    <property type="component" value="Chromosome"/>
</dbReference>
<keyword evidence="3" id="KW-1185">Reference proteome</keyword>